<accession>A0ACA9NR92</accession>
<gene>
    <name evidence="1" type="ORF">DHETER_LOCUS10185</name>
</gene>
<comment type="caution">
    <text evidence="1">The sequence shown here is derived from an EMBL/GenBank/DDBJ whole genome shotgun (WGS) entry which is preliminary data.</text>
</comment>
<protein>
    <submittedName>
        <fullName evidence="1">15390_t:CDS:1</fullName>
    </submittedName>
</protein>
<dbReference type="Proteomes" id="UP000789702">
    <property type="component" value="Unassembled WGS sequence"/>
</dbReference>
<proteinExistence type="predicted"/>
<organism evidence="1 2">
    <name type="scientific">Dentiscutata heterogama</name>
    <dbReference type="NCBI Taxonomy" id="1316150"/>
    <lineage>
        <taxon>Eukaryota</taxon>
        <taxon>Fungi</taxon>
        <taxon>Fungi incertae sedis</taxon>
        <taxon>Mucoromycota</taxon>
        <taxon>Glomeromycotina</taxon>
        <taxon>Glomeromycetes</taxon>
        <taxon>Diversisporales</taxon>
        <taxon>Gigasporaceae</taxon>
        <taxon>Dentiscutata</taxon>
    </lineage>
</organism>
<keyword evidence="2" id="KW-1185">Reference proteome</keyword>
<dbReference type="EMBL" id="CAJVPU010019337">
    <property type="protein sequence ID" value="CAG8671068.1"/>
    <property type="molecule type" value="Genomic_DNA"/>
</dbReference>
<reference evidence="1" key="1">
    <citation type="submission" date="2021-06" db="EMBL/GenBank/DDBJ databases">
        <authorList>
            <person name="Kallberg Y."/>
            <person name="Tangrot J."/>
            <person name="Rosling A."/>
        </authorList>
    </citation>
    <scope>NUCLEOTIDE SEQUENCE</scope>
    <source>
        <strain evidence="1">IL203A</strain>
    </source>
</reference>
<sequence>TTTNSVSNTVNKEQPNNFSSPEQIKTNPAHDLISSPKQTNLDRPSETSTDPIYRLNGNFFMAPILDEDTQITNIINPQTMGS</sequence>
<evidence type="ECO:0000313" key="1">
    <source>
        <dbReference type="EMBL" id="CAG8671068.1"/>
    </source>
</evidence>
<evidence type="ECO:0000313" key="2">
    <source>
        <dbReference type="Proteomes" id="UP000789702"/>
    </source>
</evidence>
<feature type="non-terminal residue" evidence="1">
    <location>
        <position position="1"/>
    </location>
</feature>
<name>A0ACA9NR92_9GLOM</name>